<evidence type="ECO:0000313" key="14">
    <source>
        <dbReference type="Proteomes" id="UP000278981"/>
    </source>
</evidence>
<name>A0A3N9XS45_9ACTN</name>
<dbReference type="GO" id="GO:0000155">
    <property type="term" value="F:phosphorelay sensor kinase activity"/>
    <property type="evidence" value="ECO:0007669"/>
    <property type="project" value="InterPro"/>
</dbReference>
<feature type="region of interest" description="Disordered" evidence="9">
    <location>
        <begin position="392"/>
        <end position="412"/>
    </location>
</feature>
<comment type="caution">
    <text evidence="13">The sequence shown here is derived from an EMBL/GenBank/DDBJ whole genome shotgun (WGS) entry which is preliminary data.</text>
</comment>
<evidence type="ECO:0000256" key="8">
    <source>
        <dbReference type="ARBA" id="ARBA00023012"/>
    </source>
</evidence>
<dbReference type="InterPro" id="IPR011712">
    <property type="entry name" value="Sig_transdc_His_kin_sub3_dim/P"/>
</dbReference>
<dbReference type="Pfam" id="PF02518">
    <property type="entry name" value="HATPase_c"/>
    <property type="match status" value="1"/>
</dbReference>
<accession>A0A3N9XS45</accession>
<evidence type="ECO:0000256" key="10">
    <source>
        <dbReference type="SAM" id="Phobius"/>
    </source>
</evidence>
<keyword evidence="4" id="KW-0808">Transferase</keyword>
<dbReference type="PANTHER" id="PTHR24421">
    <property type="entry name" value="NITRATE/NITRITE SENSOR PROTEIN NARX-RELATED"/>
    <property type="match status" value="1"/>
</dbReference>
<gene>
    <name evidence="13" type="ORF">DDE19_17865</name>
</gene>
<evidence type="ECO:0000256" key="1">
    <source>
        <dbReference type="ARBA" id="ARBA00000085"/>
    </source>
</evidence>
<sequence length="412" mass="43208">MSWPGRLFDMRDPVVRMALLILAGVQYLLFVPHADRPPTPTQWILAVLAFTVGLAVHRWPVVNLLAQAALLTVAISLVDDFTINQVGASWALLEVTICARRARTIWLSAALLVVVDLTDSLGDPAGQVASGAVGLALEVGVPVLLGLVIRTNRELSRQAVERALAEQRQHASESRAARADERSAIARELHDVVAHHVASMVLRVGVARHVLTDLDPRVGEVFDDVHGTGTAALAELRRLVAVLRNPDGVRGDAALTAIEPSALPAAIGASIDRARQAGVTVEAELDPAIGALDAVRGMAVLRLTQEALTNVAKHAGTSALAHLVVAVRDGSVHWEVTDNGRGGVPVGVPAGGGHGITGMRERVEVLGGRLEAGPTDTGWRVRTVLPAVASAPVASVPRERKAPAGTPAPEPA</sequence>
<dbReference type="SUPFAM" id="SSF55874">
    <property type="entry name" value="ATPase domain of HSP90 chaperone/DNA topoisomerase II/histidine kinase"/>
    <property type="match status" value="1"/>
</dbReference>
<dbReference type="GO" id="GO:0046983">
    <property type="term" value="F:protein dimerization activity"/>
    <property type="evidence" value="ECO:0007669"/>
    <property type="project" value="InterPro"/>
</dbReference>
<dbReference type="CDD" id="cd16917">
    <property type="entry name" value="HATPase_UhpB-NarQ-NarX-like"/>
    <property type="match status" value="1"/>
</dbReference>
<dbReference type="InterPro" id="IPR003594">
    <property type="entry name" value="HATPase_dom"/>
</dbReference>
<reference evidence="13 14" key="1">
    <citation type="submission" date="2018-04" db="EMBL/GenBank/DDBJ databases">
        <title>Micromonosporas from Atacama Desert.</title>
        <authorList>
            <person name="Carro L."/>
            <person name="Klenk H.-P."/>
            <person name="Goodfellow M."/>
        </authorList>
    </citation>
    <scope>NUCLEOTIDE SEQUENCE [LARGE SCALE GENOMIC DNA]</scope>
    <source>
        <strain evidence="13 14">LB19</strain>
    </source>
</reference>
<feature type="domain" description="Signal transduction histidine kinase subgroup 3 dimerisation and phosphoacceptor" evidence="12">
    <location>
        <begin position="181"/>
        <end position="246"/>
    </location>
</feature>
<evidence type="ECO:0000259" key="12">
    <source>
        <dbReference type="Pfam" id="PF07730"/>
    </source>
</evidence>
<dbReference type="PANTHER" id="PTHR24421:SF10">
    <property type="entry name" value="NITRATE_NITRITE SENSOR PROTEIN NARQ"/>
    <property type="match status" value="1"/>
</dbReference>
<dbReference type="GO" id="GO:0016020">
    <property type="term" value="C:membrane"/>
    <property type="evidence" value="ECO:0007669"/>
    <property type="project" value="InterPro"/>
</dbReference>
<proteinExistence type="predicted"/>
<dbReference type="Gene3D" id="3.30.565.10">
    <property type="entry name" value="Histidine kinase-like ATPase, C-terminal domain"/>
    <property type="match status" value="1"/>
</dbReference>
<feature type="transmembrane region" description="Helical" evidence="10">
    <location>
        <begin position="14"/>
        <end position="31"/>
    </location>
</feature>
<dbReference type="Gene3D" id="1.20.5.1930">
    <property type="match status" value="1"/>
</dbReference>
<feature type="transmembrane region" description="Helical" evidence="10">
    <location>
        <begin position="43"/>
        <end position="62"/>
    </location>
</feature>
<dbReference type="EMBL" id="QDGB01000270">
    <property type="protein sequence ID" value="RQX15816.1"/>
    <property type="molecule type" value="Genomic_DNA"/>
</dbReference>
<dbReference type="EC" id="2.7.13.3" evidence="2"/>
<dbReference type="Pfam" id="PF07730">
    <property type="entry name" value="HisKA_3"/>
    <property type="match status" value="1"/>
</dbReference>
<evidence type="ECO:0000313" key="13">
    <source>
        <dbReference type="EMBL" id="RQX15816.1"/>
    </source>
</evidence>
<evidence type="ECO:0000259" key="11">
    <source>
        <dbReference type="Pfam" id="PF02518"/>
    </source>
</evidence>
<feature type="transmembrane region" description="Helical" evidence="10">
    <location>
        <begin position="105"/>
        <end position="122"/>
    </location>
</feature>
<keyword evidence="8" id="KW-0902">Two-component regulatory system</keyword>
<keyword evidence="7" id="KW-0067">ATP-binding</keyword>
<keyword evidence="10" id="KW-1133">Transmembrane helix</keyword>
<feature type="domain" description="Histidine kinase/HSP90-like ATPase" evidence="11">
    <location>
        <begin position="300"/>
        <end position="386"/>
    </location>
</feature>
<keyword evidence="10" id="KW-0812">Transmembrane</keyword>
<dbReference type="AlphaFoldDB" id="A0A3N9XS45"/>
<keyword evidence="6 13" id="KW-0418">Kinase</keyword>
<evidence type="ECO:0000256" key="9">
    <source>
        <dbReference type="SAM" id="MobiDB-lite"/>
    </source>
</evidence>
<keyword evidence="10" id="KW-0472">Membrane</keyword>
<dbReference type="OrthoDB" id="227596at2"/>
<evidence type="ECO:0000256" key="6">
    <source>
        <dbReference type="ARBA" id="ARBA00022777"/>
    </source>
</evidence>
<dbReference type="InterPro" id="IPR050482">
    <property type="entry name" value="Sensor_HK_TwoCompSys"/>
</dbReference>
<evidence type="ECO:0000256" key="2">
    <source>
        <dbReference type="ARBA" id="ARBA00012438"/>
    </source>
</evidence>
<evidence type="ECO:0000256" key="5">
    <source>
        <dbReference type="ARBA" id="ARBA00022741"/>
    </source>
</evidence>
<comment type="catalytic activity">
    <reaction evidence="1">
        <text>ATP + protein L-histidine = ADP + protein N-phospho-L-histidine.</text>
        <dbReference type="EC" id="2.7.13.3"/>
    </reaction>
</comment>
<organism evidence="13 14">
    <name type="scientific">Micromonospora ureilytica</name>
    <dbReference type="NCBI Taxonomy" id="709868"/>
    <lineage>
        <taxon>Bacteria</taxon>
        <taxon>Bacillati</taxon>
        <taxon>Actinomycetota</taxon>
        <taxon>Actinomycetes</taxon>
        <taxon>Micromonosporales</taxon>
        <taxon>Micromonosporaceae</taxon>
        <taxon>Micromonospora</taxon>
    </lineage>
</organism>
<keyword evidence="3" id="KW-0597">Phosphoprotein</keyword>
<dbReference type="RefSeq" id="WP_124820468.1">
    <property type="nucleotide sequence ID" value="NZ_QDGB01000270.1"/>
</dbReference>
<dbReference type="Proteomes" id="UP000278981">
    <property type="component" value="Unassembled WGS sequence"/>
</dbReference>
<evidence type="ECO:0000256" key="4">
    <source>
        <dbReference type="ARBA" id="ARBA00022679"/>
    </source>
</evidence>
<evidence type="ECO:0000256" key="3">
    <source>
        <dbReference type="ARBA" id="ARBA00022553"/>
    </source>
</evidence>
<protein>
    <recommendedName>
        <fullName evidence="2">histidine kinase</fullName>
        <ecNumber evidence="2">2.7.13.3</ecNumber>
    </recommendedName>
</protein>
<evidence type="ECO:0000256" key="7">
    <source>
        <dbReference type="ARBA" id="ARBA00022840"/>
    </source>
</evidence>
<feature type="transmembrane region" description="Helical" evidence="10">
    <location>
        <begin position="128"/>
        <end position="149"/>
    </location>
</feature>
<dbReference type="GO" id="GO:0005524">
    <property type="term" value="F:ATP binding"/>
    <property type="evidence" value="ECO:0007669"/>
    <property type="project" value="UniProtKB-KW"/>
</dbReference>
<dbReference type="InterPro" id="IPR036890">
    <property type="entry name" value="HATPase_C_sf"/>
</dbReference>
<keyword evidence="5" id="KW-0547">Nucleotide-binding</keyword>